<evidence type="ECO:0000259" key="1">
    <source>
        <dbReference type="SMART" id="SM01078"/>
    </source>
</evidence>
<organism evidence="2 3">
    <name type="scientific">Anaerobaca lacustris</name>
    <dbReference type="NCBI Taxonomy" id="3044600"/>
    <lineage>
        <taxon>Bacteria</taxon>
        <taxon>Pseudomonadati</taxon>
        <taxon>Planctomycetota</taxon>
        <taxon>Phycisphaerae</taxon>
        <taxon>Sedimentisphaerales</taxon>
        <taxon>Anaerobacaceae</taxon>
        <taxon>Anaerobaca</taxon>
    </lineage>
</organism>
<dbReference type="InterPro" id="IPR014925">
    <property type="entry name" value="CGGC_dom"/>
</dbReference>
<dbReference type="AlphaFoldDB" id="A0AAW6TPV5"/>
<dbReference type="Proteomes" id="UP001431776">
    <property type="component" value="Unassembled WGS sequence"/>
</dbReference>
<dbReference type="RefSeq" id="WP_349243093.1">
    <property type="nucleotide sequence ID" value="NZ_JASCXX010000001.1"/>
</dbReference>
<sequence length="143" mass="16290">MPDSIDLTQKQYIVLVQCHIVKERCPGYLCEKAFHERTGGFSQYPKDKAYRMLSMTCGGCCGRAVHRKLTQFLRTIAKKEGITKEQIVVQLSSCITNDNYHAPPCPHLDYIRTVIARIGLDVRDASVVSATSEKRRREGRYHS</sequence>
<protein>
    <submittedName>
        <fullName evidence="2">CGGC domain-containing protein</fullName>
    </submittedName>
</protein>
<reference evidence="2" key="1">
    <citation type="submission" date="2023-05" db="EMBL/GenBank/DDBJ databases">
        <title>Anaerotaeda fermentans gen. nov., sp. nov., a novel anaerobic planctomycete of the new family within the order Sedimentisphaerales isolated from Taman Peninsula, Russia.</title>
        <authorList>
            <person name="Khomyakova M.A."/>
            <person name="Merkel A.Y."/>
            <person name="Slobodkin A.I."/>
        </authorList>
    </citation>
    <scope>NUCLEOTIDE SEQUENCE</scope>
    <source>
        <strain evidence="2">M17dextr</strain>
    </source>
</reference>
<keyword evidence="3" id="KW-1185">Reference proteome</keyword>
<evidence type="ECO:0000313" key="3">
    <source>
        <dbReference type="Proteomes" id="UP001431776"/>
    </source>
</evidence>
<dbReference type="Pfam" id="PF08821">
    <property type="entry name" value="CGGC"/>
    <property type="match status" value="1"/>
</dbReference>
<name>A0AAW6TPV5_9BACT</name>
<comment type="caution">
    <text evidence="2">The sequence shown here is derived from an EMBL/GenBank/DDBJ whole genome shotgun (WGS) entry which is preliminary data.</text>
</comment>
<proteinExistence type="predicted"/>
<feature type="domain" description="CGGC" evidence="1">
    <location>
        <begin position="12"/>
        <end position="127"/>
    </location>
</feature>
<evidence type="ECO:0000313" key="2">
    <source>
        <dbReference type="EMBL" id="MDI6447683.1"/>
    </source>
</evidence>
<dbReference type="SMART" id="SM01078">
    <property type="entry name" value="CGGC"/>
    <property type="match status" value="1"/>
</dbReference>
<dbReference type="EMBL" id="JASCXX010000001">
    <property type="protein sequence ID" value="MDI6447683.1"/>
    <property type="molecule type" value="Genomic_DNA"/>
</dbReference>
<gene>
    <name evidence="2" type="ORF">QJ522_01405</name>
</gene>
<accession>A0AAW6TPV5</accession>